<dbReference type="AlphaFoldDB" id="A0A1F6NVX2"/>
<gene>
    <name evidence="2" type="ORF">A3J93_02695</name>
</gene>
<dbReference type="InterPro" id="IPR036597">
    <property type="entry name" value="Fido-like_dom_sf"/>
</dbReference>
<dbReference type="Pfam" id="PF02661">
    <property type="entry name" value="Fic"/>
    <property type="match status" value="1"/>
</dbReference>
<dbReference type="InterPro" id="IPR053737">
    <property type="entry name" value="Type_II_TA_Toxin"/>
</dbReference>
<dbReference type="SUPFAM" id="SSF140931">
    <property type="entry name" value="Fic-like"/>
    <property type="match status" value="1"/>
</dbReference>
<dbReference type="PROSITE" id="PS51459">
    <property type="entry name" value="FIDO"/>
    <property type="match status" value="1"/>
</dbReference>
<protein>
    <submittedName>
        <fullName evidence="2">Death-on-curing protein</fullName>
    </submittedName>
</protein>
<dbReference type="InterPro" id="IPR003812">
    <property type="entry name" value="Fido"/>
</dbReference>
<name>A0A1F6NVX2_9BACT</name>
<reference evidence="2 3" key="1">
    <citation type="journal article" date="2016" name="Nat. Commun.">
        <title>Thousands of microbial genomes shed light on interconnected biogeochemical processes in an aquifer system.</title>
        <authorList>
            <person name="Anantharaman K."/>
            <person name="Brown C.T."/>
            <person name="Hug L.A."/>
            <person name="Sharon I."/>
            <person name="Castelle C.J."/>
            <person name="Probst A.J."/>
            <person name="Thomas B.C."/>
            <person name="Singh A."/>
            <person name="Wilkins M.J."/>
            <person name="Karaoz U."/>
            <person name="Brodie E.L."/>
            <person name="Williams K.H."/>
            <person name="Hubbard S.S."/>
            <person name="Banfield J.F."/>
        </authorList>
    </citation>
    <scope>NUCLEOTIDE SEQUENCE [LARGE SCALE GENOMIC DNA]</scope>
</reference>
<dbReference type="STRING" id="1798704.A3J93_02695"/>
<feature type="domain" description="Fido" evidence="1">
    <location>
        <begin position="192"/>
        <end position="320"/>
    </location>
</feature>
<dbReference type="InterPro" id="IPR011204">
    <property type="entry name" value="Virulence_RhuM-like"/>
</dbReference>
<evidence type="ECO:0000259" key="1">
    <source>
        <dbReference type="PROSITE" id="PS51459"/>
    </source>
</evidence>
<evidence type="ECO:0000313" key="3">
    <source>
        <dbReference type="Proteomes" id="UP000177907"/>
    </source>
</evidence>
<organism evidence="2 3">
    <name type="scientific">Candidatus Magasanikbacteria bacterium RIFOXYC2_FULL_42_28</name>
    <dbReference type="NCBI Taxonomy" id="1798704"/>
    <lineage>
        <taxon>Bacteria</taxon>
        <taxon>Candidatus Magasanikiibacteriota</taxon>
    </lineage>
</organism>
<evidence type="ECO:0000313" key="2">
    <source>
        <dbReference type="EMBL" id="OGH88069.1"/>
    </source>
</evidence>
<comment type="caution">
    <text evidence="2">The sequence shown here is derived from an EMBL/GenBank/DDBJ whole genome shotgun (WGS) entry which is preliminary data.</text>
</comment>
<dbReference type="EMBL" id="MFQZ01000008">
    <property type="protein sequence ID" value="OGH88069.1"/>
    <property type="molecule type" value="Genomic_DNA"/>
</dbReference>
<dbReference type="PANTHER" id="PTHR35810:SF1">
    <property type="entry name" value="CYTOPLASMIC PROTEIN"/>
    <property type="match status" value="1"/>
</dbReference>
<dbReference type="Pfam" id="PF13310">
    <property type="entry name" value="Virulence_RhuM"/>
    <property type="match status" value="1"/>
</dbReference>
<dbReference type="Proteomes" id="UP000177907">
    <property type="component" value="Unassembled WGS sequence"/>
</dbReference>
<accession>A0A1F6NVX2</accession>
<dbReference type="Gene3D" id="1.20.120.1870">
    <property type="entry name" value="Fic/DOC protein, Fido domain"/>
    <property type="match status" value="1"/>
</dbReference>
<dbReference type="PANTHER" id="PTHR35810">
    <property type="entry name" value="CYTOPLASMIC PROTEIN-RELATED"/>
    <property type="match status" value="1"/>
</dbReference>
<proteinExistence type="predicted"/>
<sequence>MKKKITNNQVIVYQAKTGAIELRGDFRKETLWANLDQIAHVFGRDKSVVSRHIHNIFAENELKRHSVVAFFATTATDGKIYQVEYFNLDLILSVGYRVNSKNATLFRQWATKTLREHITNGFTINRAQIKNNYTEFMKVVDNLKILLPAGKIIDNKEILELISAFSATWLSLDAYDKDKLISSGTTKRAIALTAEQLSQALQNFKIALIKKGEATELFGSERQTGNVAGIVGNVMQSFGGKMLYPTIEEKAANLLYFLVKNHPFTDGNKRSGAYAFVWFLKKAGLLNLSVVNPSTLTALTILVAESDPKNREKMTRLILQLLKK</sequence>